<dbReference type="InterPro" id="IPR014048">
    <property type="entry name" value="MethylDNA_cys_MeTrfase_DNA-bd"/>
</dbReference>
<comment type="caution">
    <text evidence="3">The sequence shown here is derived from an EMBL/GenBank/DDBJ whole genome shotgun (WGS) entry which is preliminary data.</text>
</comment>
<dbReference type="GO" id="GO:0006281">
    <property type="term" value="P:DNA repair"/>
    <property type="evidence" value="ECO:0007669"/>
    <property type="project" value="InterPro"/>
</dbReference>
<dbReference type="CDD" id="cd06445">
    <property type="entry name" value="ATase"/>
    <property type="match status" value="1"/>
</dbReference>
<name>A0A941ILM2_9ACTN</name>
<sequence length="107" mass="11710">MTGSTSRPHVAPYVERVLALVRRIPPAKVMTYGDIAEFLEQGTARQVGAAMSGYGSTVPWWRVVNASGRLPENLRGEAAAHYLAEGTPFDLVGERVRLPRCRWDGSA</sequence>
<dbReference type="GO" id="GO:0003824">
    <property type="term" value="F:catalytic activity"/>
    <property type="evidence" value="ECO:0007669"/>
    <property type="project" value="InterPro"/>
</dbReference>
<dbReference type="InterPro" id="IPR036217">
    <property type="entry name" value="MethylDNA_cys_MeTrfase_DNAb"/>
</dbReference>
<dbReference type="Gene3D" id="1.10.10.10">
    <property type="entry name" value="Winged helix-like DNA-binding domain superfamily/Winged helix DNA-binding domain"/>
    <property type="match status" value="1"/>
</dbReference>
<protein>
    <submittedName>
        <fullName evidence="3">MGMT family protein</fullName>
    </submittedName>
</protein>
<dbReference type="Proteomes" id="UP000675781">
    <property type="component" value="Unassembled WGS sequence"/>
</dbReference>
<dbReference type="SUPFAM" id="SSF46767">
    <property type="entry name" value="Methylated DNA-protein cysteine methyltransferase, C-terminal domain"/>
    <property type="match status" value="1"/>
</dbReference>
<reference evidence="3" key="1">
    <citation type="submission" date="2021-04" db="EMBL/GenBank/DDBJ databases">
        <title>Genome based classification of Actinospica acidithermotolerans sp. nov., an actinobacterium isolated from an Indonesian hot spring.</title>
        <authorList>
            <person name="Kusuma A.B."/>
            <person name="Putra K.E."/>
            <person name="Nafisah S."/>
            <person name="Loh J."/>
            <person name="Nouioui I."/>
            <person name="Goodfellow M."/>
        </authorList>
    </citation>
    <scope>NUCLEOTIDE SEQUENCE</scope>
    <source>
        <strain evidence="3">CSCA 57</strain>
    </source>
</reference>
<dbReference type="InterPro" id="IPR052520">
    <property type="entry name" value="ATL_DNA_repair"/>
</dbReference>
<dbReference type="RefSeq" id="WP_212527700.1">
    <property type="nucleotide sequence ID" value="NZ_JAGSOG010000024.1"/>
</dbReference>
<accession>A0A941ILM2</accession>
<dbReference type="EMBL" id="JAGSOG010000024">
    <property type="protein sequence ID" value="MBR7833175.1"/>
    <property type="molecule type" value="Genomic_DNA"/>
</dbReference>
<evidence type="ECO:0000313" key="4">
    <source>
        <dbReference type="Proteomes" id="UP000675781"/>
    </source>
</evidence>
<organism evidence="3 4">
    <name type="scientific">Actinospica durhamensis</name>
    <dbReference type="NCBI Taxonomy" id="1508375"/>
    <lineage>
        <taxon>Bacteria</taxon>
        <taxon>Bacillati</taxon>
        <taxon>Actinomycetota</taxon>
        <taxon>Actinomycetes</taxon>
        <taxon>Catenulisporales</taxon>
        <taxon>Actinospicaceae</taxon>
        <taxon>Actinospica</taxon>
    </lineage>
</organism>
<keyword evidence="1" id="KW-0227">DNA damage</keyword>
<gene>
    <name evidence="3" type="ORF">KDL01_07860</name>
</gene>
<dbReference type="AlphaFoldDB" id="A0A941ILM2"/>
<evidence type="ECO:0000313" key="3">
    <source>
        <dbReference type="EMBL" id="MBR7833175.1"/>
    </source>
</evidence>
<dbReference type="PANTHER" id="PTHR42942">
    <property type="entry name" value="6-O-METHYLGUANINE DNA METHYLTRANSFERASE"/>
    <property type="match status" value="1"/>
</dbReference>
<proteinExistence type="predicted"/>
<evidence type="ECO:0000256" key="1">
    <source>
        <dbReference type="ARBA" id="ARBA00022763"/>
    </source>
</evidence>
<dbReference type="PANTHER" id="PTHR42942:SF1">
    <property type="entry name" value="ALKYLTRANSFERASE-LIKE PROTEIN 1"/>
    <property type="match status" value="1"/>
</dbReference>
<dbReference type="InterPro" id="IPR036388">
    <property type="entry name" value="WH-like_DNA-bd_sf"/>
</dbReference>
<dbReference type="Pfam" id="PF01035">
    <property type="entry name" value="DNA_binding_1"/>
    <property type="match status" value="1"/>
</dbReference>
<keyword evidence="4" id="KW-1185">Reference proteome</keyword>
<evidence type="ECO:0000259" key="2">
    <source>
        <dbReference type="Pfam" id="PF01035"/>
    </source>
</evidence>
<feature type="domain" description="Methylated-DNA-[protein]-cysteine S-methyltransferase DNA binding" evidence="2">
    <location>
        <begin position="14"/>
        <end position="74"/>
    </location>
</feature>